<reference evidence="1 2" key="1">
    <citation type="submission" date="2024-06" db="EMBL/GenBank/DDBJ databases">
        <title>A chromosome level genome sequence of Diviner's sage (Salvia divinorum).</title>
        <authorList>
            <person name="Ford S.A."/>
            <person name="Ro D.-K."/>
            <person name="Ness R.W."/>
            <person name="Phillips M.A."/>
        </authorList>
    </citation>
    <scope>NUCLEOTIDE SEQUENCE [LARGE SCALE GENOMIC DNA]</scope>
    <source>
        <strain evidence="1">SAF-2024a</strain>
        <tissue evidence="1">Leaf</tissue>
    </source>
</reference>
<organism evidence="1 2">
    <name type="scientific">Salvia divinorum</name>
    <name type="common">Maria pastora</name>
    <name type="synonym">Diviner's sage</name>
    <dbReference type="NCBI Taxonomy" id="28513"/>
    <lineage>
        <taxon>Eukaryota</taxon>
        <taxon>Viridiplantae</taxon>
        <taxon>Streptophyta</taxon>
        <taxon>Embryophyta</taxon>
        <taxon>Tracheophyta</taxon>
        <taxon>Spermatophyta</taxon>
        <taxon>Magnoliopsida</taxon>
        <taxon>eudicotyledons</taxon>
        <taxon>Gunneridae</taxon>
        <taxon>Pentapetalae</taxon>
        <taxon>asterids</taxon>
        <taxon>lamiids</taxon>
        <taxon>Lamiales</taxon>
        <taxon>Lamiaceae</taxon>
        <taxon>Nepetoideae</taxon>
        <taxon>Mentheae</taxon>
        <taxon>Salviinae</taxon>
        <taxon>Salvia</taxon>
        <taxon>Salvia subgen. Calosphace</taxon>
    </lineage>
</organism>
<sequence length="402" mass="45157">MGAKRIPAPLSLQWTILYSWIASLSMLAIVSCYQSTNPRNLENYHASIVKLLLGDHSDIEGAYLIYLILLMERVKLNMWGSKPSQLHDPCLFVNNLRGADAQCPSAHVMFNAEKDELDSVTMCMEDQLTSVGILGSIDDTLSSTLFSKNLKGINLDTRIGGCWQSRSHSSKHVLPWICCILVCHSSYIKSMEPKFLDSLYKLVKAKAPAMDSLLQLSGRLQLVSAQNLMMSMMMKVKMKMLMMLFMELMTILRRAVMVMIRHVCNRKIFRYTAEVIETAEIVHSRLVILGPSCCQLCVAYTALHINSWRWLVRFISEPGSHMVPVPRSTVAMIKRMMVVDSPAAVVVVHPVPLLVALPQSVVAPLADSWALVVSLVAAALPQEPLMERDRGREMEIEIEIER</sequence>
<gene>
    <name evidence="1" type="ORF">AAHA92_22068</name>
</gene>
<proteinExistence type="predicted"/>
<keyword evidence="2" id="KW-1185">Reference proteome</keyword>
<dbReference type="PROSITE" id="PS51257">
    <property type="entry name" value="PROKAR_LIPOPROTEIN"/>
    <property type="match status" value="1"/>
</dbReference>
<dbReference type="PANTHER" id="PTHR45290:SF1">
    <property type="entry name" value="OS03G0300300 PROTEIN"/>
    <property type="match status" value="1"/>
</dbReference>
<protein>
    <submittedName>
        <fullName evidence="1">Uncharacterized protein</fullName>
    </submittedName>
</protein>
<accession>A0ABD1GMS1</accession>
<name>A0ABD1GMS1_SALDI</name>
<dbReference type="EMBL" id="JBEAFC010000008">
    <property type="protein sequence ID" value="KAL1545327.1"/>
    <property type="molecule type" value="Genomic_DNA"/>
</dbReference>
<evidence type="ECO:0000313" key="2">
    <source>
        <dbReference type="Proteomes" id="UP001567538"/>
    </source>
</evidence>
<evidence type="ECO:0000313" key="1">
    <source>
        <dbReference type="EMBL" id="KAL1545327.1"/>
    </source>
</evidence>
<dbReference type="AlphaFoldDB" id="A0ABD1GMS1"/>
<comment type="caution">
    <text evidence="1">The sequence shown here is derived from an EMBL/GenBank/DDBJ whole genome shotgun (WGS) entry which is preliminary data.</text>
</comment>
<dbReference type="PANTHER" id="PTHR45290">
    <property type="entry name" value="OS03G0300300 PROTEIN"/>
    <property type="match status" value="1"/>
</dbReference>
<dbReference type="Proteomes" id="UP001567538">
    <property type="component" value="Unassembled WGS sequence"/>
</dbReference>